<keyword evidence="2" id="KW-0547">Nucleotide-binding</keyword>
<dbReference type="GO" id="GO:0006772">
    <property type="term" value="P:thiamine metabolic process"/>
    <property type="evidence" value="ECO:0007669"/>
    <property type="project" value="UniProtKB-UniRule"/>
</dbReference>
<evidence type="ECO:0000313" key="8">
    <source>
        <dbReference type="Proteomes" id="UP000218181"/>
    </source>
</evidence>
<dbReference type="PANTHER" id="PTHR41299">
    <property type="entry name" value="THIAMINE PYROPHOSPHOKINASE"/>
    <property type="match status" value="1"/>
</dbReference>
<accession>A0A2A5RM67</accession>
<dbReference type="GO" id="GO:0016301">
    <property type="term" value="F:kinase activity"/>
    <property type="evidence" value="ECO:0007669"/>
    <property type="project" value="UniProtKB-KW"/>
</dbReference>
<dbReference type="EC" id="2.7.6.2" evidence="5"/>
<gene>
    <name evidence="7" type="ORF">RT41_GL001291</name>
</gene>
<dbReference type="EMBL" id="JXJU01000004">
    <property type="protein sequence ID" value="PCS00404.1"/>
    <property type="molecule type" value="Genomic_DNA"/>
</dbReference>
<dbReference type="InterPro" id="IPR006282">
    <property type="entry name" value="Thi_PPkinase"/>
</dbReference>
<organism evidence="7 8">
    <name type="scientific">Lactococcus fujiensis JCM 16395</name>
    <dbReference type="NCBI Taxonomy" id="1291764"/>
    <lineage>
        <taxon>Bacteria</taxon>
        <taxon>Bacillati</taxon>
        <taxon>Bacillota</taxon>
        <taxon>Bacilli</taxon>
        <taxon>Lactobacillales</taxon>
        <taxon>Streptococcaceae</taxon>
        <taxon>Lactococcus</taxon>
    </lineage>
</organism>
<dbReference type="Pfam" id="PF04265">
    <property type="entry name" value="TPK_B1_binding"/>
    <property type="match status" value="1"/>
</dbReference>
<dbReference type="GO" id="GO:0009229">
    <property type="term" value="P:thiamine diphosphate biosynthetic process"/>
    <property type="evidence" value="ECO:0007669"/>
    <property type="project" value="InterPro"/>
</dbReference>
<dbReference type="CDD" id="cd07995">
    <property type="entry name" value="TPK"/>
    <property type="match status" value="1"/>
</dbReference>
<evidence type="ECO:0000259" key="6">
    <source>
        <dbReference type="SMART" id="SM00983"/>
    </source>
</evidence>
<dbReference type="InterPro" id="IPR007371">
    <property type="entry name" value="TPK_catalytic"/>
</dbReference>
<evidence type="ECO:0000313" key="7">
    <source>
        <dbReference type="EMBL" id="PCS00404.1"/>
    </source>
</evidence>
<dbReference type="InterPro" id="IPR053149">
    <property type="entry name" value="TPK"/>
</dbReference>
<protein>
    <recommendedName>
        <fullName evidence="5">Thiamine diphosphokinase</fullName>
        <ecNumber evidence="5">2.7.6.2</ecNumber>
    </recommendedName>
</protein>
<dbReference type="SMART" id="SM00983">
    <property type="entry name" value="TPK_B1_binding"/>
    <property type="match status" value="1"/>
</dbReference>
<dbReference type="PANTHER" id="PTHR41299:SF1">
    <property type="entry name" value="THIAMINE PYROPHOSPHOKINASE"/>
    <property type="match status" value="1"/>
</dbReference>
<dbReference type="STRING" id="1291764.GCA_001311235_01994"/>
<dbReference type="Proteomes" id="UP000218181">
    <property type="component" value="Unassembled WGS sequence"/>
</dbReference>
<proteinExistence type="predicted"/>
<reference evidence="7 8" key="1">
    <citation type="submission" date="2014-12" db="EMBL/GenBank/DDBJ databases">
        <title>Draft genome sequences of 10 type strains of Lactococcus.</title>
        <authorList>
            <person name="Sun Z."/>
            <person name="Zhong Z."/>
            <person name="Liu W."/>
            <person name="Zhang W."/>
            <person name="Zhang H."/>
        </authorList>
    </citation>
    <scope>NUCLEOTIDE SEQUENCE [LARGE SCALE GENOMIC DNA]</scope>
    <source>
        <strain evidence="7 8">JCM 16395</strain>
    </source>
</reference>
<evidence type="ECO:0000256" key="3">
    <source>
        <dbReference type="ARBA" id="ARBA00022777"/>
    </source>
</evidence>
<keyword evidence="8" id="KW-1185">Reference proteome</keyword>
<dbReference type="GO" id="GO:0030975">
    <property type="term" value="F:thiamine binding"/>
    <property type="evidence" value="ECO:0007669"/>
    <property type="project" value="InterPro"/>
</dbReference>
<dbReference type="AlphaFoldDB" id="A0A2A5RM67"/>
<dbReference type="Pfam" id="PF04263">
    <property type="entry name" value="TPK_catalytic"/>
    <property type="match status" value="1"/>
</dbReference>
<name>A0A2A5RM67_9LACT</name>
<evidence type="ECO:0000256" key="1">
    <source>
        <dbReference type="ARBA" id="ARBA00022679"/>
    </source>
</evidence>
<evidence type="ECO:0000256" key="4">
    <source>
        <dbReference type="ARBA" id="ARBA00022840"/>
    </source>
</evidence>
<dbReference type="SUPFAM" id="SSF63999">
    <property type="entry name" value="Thiamin pyrophosphokinase, catalytic domain"/>
    <property type="match status" value="1"/>
</dbReference>
<dbReference type="InterPro" id="IPR036759">
    <property type="entry name" value="TPK_catalytic_sf"/>
</dbReference>
<dbReference type="InterPro" id="IPR007373">
    <property type="entry name" value="Thiamin_PyroPKinase_B1-bd"/>
</dbReference>
<dbReference type="NCBIfam" id="TIGR01378">
    <property type="entry name" value="thi_PPkinase"/>
    <property type="match status" value="1"/>
</dbReference>
<keyword evidence="4" id="KW-0067">ATP-binding</keyword>
<dbReference type="GO" id="GO:0004788">
    <property type="term" value="F:thiamine diphosphokinase activity"/>
    <property type="evidence" value="ECO:0007669"/>
    <property type="project" value="UniProtKB-UniRule"/>
</dbReference>
<dbReference type="Gene3D" id="3.40.50.10240">
    <property type="entry name" value="Thiamin pyrophosphokinase, catalytic domain"/>
    <property type="match status" value="1"/>
</dbReference>
<evidence type="ECO:0000256" key="2">
    <source>
        <dbReference type="ARBA" id="ARBA00022741"/>
    </source>
</evidence>
<dbReference type="GO" id="GO:0005524">
    <property type="term" value="F:ATP binding"/>
    <property type="evidence" value="ECO:0007669"/>
    <property type="project" value="UniProtKB-KW"/>
</dbReference>
<keyword evidence="1" id="KW-0808">Transferase</keyword>
<evidence type="ECO:0000256" key="5">
    <source>
        <dbReference type="NCBIfam" id="TIGR01378"/>
    </source>
</evidence>
<sequence length="202" mass="22363">MPADFSSISYDFVIGVDFGNINLINAGILPDLAVGDFDSVNADELKLIKTKAKELIILPAEKDDTDLEVALDVALKRFNQGKIIIAGALGGRMDHMLTNLFLPVDKKYTPFATRISLVNQQNLISYLPAGRHKIKARPDMKYIGFLQIETGNSLAIEGAKYPLKAEDNFKTIYASNEFIGSEMNISIKKGMVMVIFSKDQMK</sequence>
<keyword evidence="3" id="KW-0418">Kinase</keyword>
<comment type="caution">
    <text evidence="7">The sequence shown here is derived from an EMBL/GenBank/DDBJ whole genome shotgun (WGS) entry which is preliminary data.</text>
</comment>
<feature type="domain" description="Thiamin pyrophosphokinase thiamin-binding" evidence="6">
    <location>
        <begin position="130"/>
        <end position="193"/>
    </location>
</feature>